<gene>
    <name evidence="2" type="ORF">EOD40_01595</name>
</gene>
<comment type="caution">
    <text evidence="2">The sequence shown here is derived from an EMBL/GenBank/DDBJ whole genome shotgun (WGS) entry which is preliminary data.</text>
</comment>
<name>A0A3S2USV9_9FLAO</name>
<keyword evidence="3" id="KW-1185">Reference proteome</keyword>
<reference evidence="2 3" key="1">
    <citation type="submission" date="2019-01" db="EMBL/GenBank/DDBJ databases">
        <authorList>
            <person name="Chen W.-M."/>
        </authorList>
    </citation>
    <scope>NUCLEOTIDE SEQUENCE [LARGE SCALE GENOMIC DNA]</scope>
    <source>
        <strain evidence="2 3">BBQ-12</strain>
    </source>
</reference>
<evidence type="ECO:0000256" key="1">
    <source>
        <dbReference type="SAM" id="Phobius"/>
    </source>
</evidence>
<dbReference type="AlphaFoldDB" id="A0A3S2USV9"/>
<organism evidence="2 3">
    <name type="scientific">Flavobacterium sufflavum</name>
    <dbReference type="NCBI Taxonomy" id="1921138"/>
    <lineage>
        <taxon>Bacteria</taxon>
        <taxon>Pseudomonadati</taxon>
        <taxon>Bacteroidota</taxon>
        <taxon>Flavobacteriia</taxon>
        <taxon>Flavobacteriales</taxon>
        <taxon>Flavobacteriaceae</taxon>
        <taxon>Flavobacterium</taxon>
    </lineage>
</organism>
<keyword evidence="1" id="KW-0472">Membrane</keyword>
<keyword evidence="1" id="KW-0812">Transmembrane</keyword>
<proteinExistence type="predicted"/>
<dbReference type="EMBL" id="SACJ01000001">
    <property type="protein sequence ID" value="RVT79831.1"/>
    <property type="molecule type" value="Genomic_DNA"/>
</dbReference>
<feature type="transmembrane region" description="Helical" evidence="1">
    <location>
        <begin position="6"/>
        <end position="23"/>
    </location>
</feature>
<protein>
    <submittedName>
        <fullName evidence="2">FeoB-associated Cys-rich membrane protein</fullName>
    </submittedName>
</protein>
<accession>A0A3S2USV9</accession>
<sequence>MFQQIIAFLALGIAVIYLFKKFVLKKKKKDKDCGGGDCGCH</sequence>
<keyword evidence="1" id="KW-1133">Transmembrane helix</keyword>
<dbReference type="Proteomes" id="UP000285211">
    <property type="component" value="Unassembled WGS sequence"/>
</dbReference>
<evidence type="ECO:0000313" key="3">
    <source>
        <dbReference type="Proteomes" id="UP000285211"/>
    </source>
</evidence>
<dbReference type="Pfam" id="PF12669">
    <property type="entry name" value="FeoB_associated"/>
    <property type="match status" value="1"/>
</dbReference>
<evidence type="ECO:0000313" key="2">
    <source>
        <dbReference type="EMBL" id="RVT79831.1"/>
    </source>
</evidence>
<dbReference type="RefSeq" id="WP_128193147.1">
    <property type="nucleotide sequence ID" value="NZ_SACJ01000001.1"/>
</dbReference>